<keyword evidence="3" id="KW-1185">Reference proteome</keyword>
<feature type="compositionally biased region" description="Gly residues" evidence="1">
    <location>
        <begin position="180"/>
        <end position="196"/>
    </location>
</feature>
<dbReference type="RefSeq" id="WP_231332743.1">
    <property type="nucleotide sequence ID" value="NZ_CP059572.1"/>
</dbReference>
<evidence type="ECO:0000256" key="1">
    <source>
        <dbReference type="SAM" id="MobiDB-lite"/>
    </source>
</evidence>
<evidence type="ECO:0000313" key="2">
    <source>
        <dbReference type="EMBL" id="QXJ19720.1"/>
    </source>
</evidence>
<reference evidence="2" key="1">
    <citation type="submission" date="2020-07" db="EMBL/GenBank/DDBJ databases">
        <authorList>
            <person name="Tarantini F.S."/>
            <person name="Hong K.W."/>
            <person name="Chan K.G."/>
        </authorList>
    </citation>
    <scope>NUCLEOTIDE SEQUENCE</scope>
    <source>
        <strain evidence="2">32-07</strain>
    </source>
</reference>
<evidence type="ECO:0008006" key="4">
    <source>
        <dbReference type="Google" id="ProtNLM"/>
    </source>
</evidence>
<organism evidence="2 3">
    <name type="scientific">Actinomadura graeca</name>
    <dbReference type="NCBI Taxonomy" id="2750812"/>
    <lineage>
        <taxon>Bacteria</taxon>
        <taxon>Bacillati</taxon>
        <taxon>Actinomycetota</taxon>
        <taxon>Actinomycetes</taxon>
        <taxon>Streptosporangiales</taxon>
        <taxon>Thermomonosporaceae</taxon>
        <taxon>Actinomadura</taxon>
    </lineage>
</organism>
<gene>
    <name evidence="2" type="ORF">AGRA3207_000298</name>
</gene>
<dbReference type="EMBL" id="CP059572">
    <property type="protein sequence ID" value="QXJ19720.1"/>
    <property type="molecule type" value="Genomic_DNA"/>
</dbReference>
<feature type="region of interest" description="Disordered" evidence="1">
    <location>
        <begin position="165"/>
        <end position="206"/>
    </location>
</feature>
<sequence length="206" mass="21411">MGKAEIPAEWAALDWFCEGATLTPGEASEILGLPTRTVRRWAVLGHVRGTGLEPDRAPWSHTLYSGADVQALDALLEVVREARGPASPVTLRDVARVHVPYQMYEPVDGAVPEGGREGVRHQLEAAVALVCDVYAGVLEAKLDDAQRAEITATAETALQRVLRRVPDGPAGSAGSDQIAGGNGDGNGNVAGNGGEIAGTQATDAQG</sequence>
<evidence type="ECO:0000313" key="3">
    <source>
        <dbReference type="Proteomes" id="UP001049518"/>
    </source>
</evidence>
<proteinExistence type="predicted"/>
<name>A0ABX8QM06_9ACTN</name>
<accession>A0ABX8QM06</accession>
<protein>
    <recommendedName>
        <fullName evidence="4">MerR family transcriptional regulator</fullName>
    </recommendedName>
</protein>
<dbReference type="Gene3D" id="1.10.1660.10">
    <property type="match status" value="1"/>
</dbReference>
<dbReference type="Proteomes" id="UP001049518">
    <property type="component" value="Chromosome"/>
</dbReference>